<dbReference type="STRING" id="109895.A0A507DUP9"/>
<protein>
    <recommendedName>
        <fullName evidence="2">IQ motif and ubiquitin-like domain-containing protein</fullName>
    </recommendedName>
</protein>
<dbReference type="PANTHER" id="PTHR21074">
    <property type="entry name" value="IQ AND UBIQUITIN-LIKE DOMAIN-CONTAINING PROTEIN"/>
    <property type="match status" value="1"/>
</dbReference>
<feature type="coiled-coil region" evidence="1">
    <location>
        <begin position="109"/>
        <end position="136"/>
    </location>
</feature>
<reference evidence="3 4" key="1">
    <citation type="journal article" date="2019" name="Sci. Rep.">
        <title>Comparative genomics of chytrid fungi reveal insights into the obligate biotrophic and pathogenic lifestyle of Synchytrium endobioticum.</title>
        <authorList>
            <person name="van de Vossenberg B.T.L.H."/>
            <person name="Warris S."/>
            <person name="Nguyen H.D.T."/>
            <person name="van Gent-Pelzer M.P.E."/>
            <person name="Joly D.L."/>
            <person name="van de Geest H.C."/>
            <person name="Bonants P.J.M."/>
            <person name="Smith D.S."/>
            <person name="Levesque C.A."/>
            <person name="van der Lee T.A.J."/>
        </authorList>
    </citation>
    <scope>NUCLEOTIDE SEQUENCE [LARGE SCALE GENOMIC DNA]</scope>
    <source>
        <strain evidence="3 4">CBS 809.83</strain>
    </source>
</reference>
<sequence>AYTSAAAHAAFVQGNVIKLQCWARRIFAVRRVRALRAERARRTRAVLDKERRRRELAEKKRRREVESRVHPKSAKDFEVLYNGLETWRQQETIKINAANYSEPARLAALADLLDQEAALIQKIDRLQIAANEENRERRIVRLLDSMSSSKKWTVGKLGTVQVDTPHTIRARELKDLYHALNVPLVSVDERLQILLHIKYTVKEFDCNLTREIVELIDREGDLVSRGREARSMEGLRRRISNLFLQFIQTPEFNPEAALYQKFPDAGQSWKRDQAVYYCRSCTRYLASTEFYLSTTLTHLGKCKGCTTDENLATSRKDDSVYSDLLKLIRLQEFQRRAQSGVPADPHYNAMSLLQEADMRYLVERVWNRQSAVSGSRQLESLVLTRWAPHVELSPWNCILLTKAEAATHDRARAPEDQYSEEFVRKITQKHFAAKQHFAQLPAMEKYLRRTYVENGLGKMVPANTLSTSSF</sequence>
<organism evidence="3 4">
    <name type="scientific">Powellomyces hirtus</name>
    <dbReference type="NCBI Taxonomy" id="109895"/>
    <lineage>
        <taxon>Eukaryota</taxon>
        <taxon>Fungi</taxon>
        <taxon>Fungi incertae sedis</taxon>
        <taxon>Chytridiomycota</taxon>
        <taxon>Chytridiomycota incertae sedis</taxon>
        <taxon>Chytridiomycetes</taxon>
        <taxon>Spizellomycetales</taxon>
        <taxon>Powellomycetaceae</taxon>
        <taxon>Powellomyces</taxon>
    </lineage>
</organism>
<proteinExistence type="predicted"/>
<keyword evidence="4" id="KW-1185">Reference proteome</keyword>
<dbReference type="InterPro" id="IPR057887">
    <property type="entry name" value="IQUB_helical"/>
</dbReference>
<evidence type="ECO:0000256" key="1">
    <source>
        <dbReference type="SAM" id="Coils"/>
    </source>
</evidence>
<keyword evidence="1" id="KW-0175">Coiled coil</keyword>
<dbReference type="PANTHER" id="PTHR21074:SF0">
    <property type="entry name" value="IQ AND UBIQUITIN-LIKE DOMAIN-CONTAINING PROTEIN"/>
    <property type="match status" value="1"/>
</dbReference>
<dbReference type="Proteomes" id="UP000318582">
    <property type="component" value="Unassembled WGS sequence"/>
</dbReference>
<accession>A0A507DUP9</accession>
<dbReference type="AlphaFoldDB" id="A0A507DUP9"/>
<evidence type="ECO:0000313" key="3">
    <source>
        <dbReference type="EMBL" id="TPX55201.1"/>
    </source>
</evidence>
<evidence type="ECO:0000313" key="4">
    <source>
        <dbReference type="Proteomes" id="UP000318582"/>
    </source>
</evidence>
<feature type="non-terminal residue" evidence="3">
    <location>
        <position position="1"/>
    </location>
</feature>
<dbReference type="InterPro" id="IPR037695">
    <property type="entry name" value="IQUB"/>
</dbReference>
<gene>
    <name evidence="3" type="ORF">PhCBS80983_g05521</name>
</gene>
<dbReference type="Pfam" id="PF25805">
    <property type="entry name" value="IQUB"/>
    <property type="match status" value="1"/>
</dbReference>
<feature type="domain" description="IQ motif and ubiquitin-like" evidence="2">
    <location>
        <begin position="132"/>
        <end position="267"/>
    </location>
</feature>
<dbReference type="EMBL" id="QEAQ01000121">
    <property type="protein sequence ID" value="TPX55201.1"/>
    <property type="molecule type" value="Genomic_DNA"/>
</dbReference>
<name>A0A507DUP9_9FUNG</name>
<evidence type="ECO:0000259" key="2">
    <source>
        <dbReference type="Pfam" id="PF25805"/>
    </source>
</evidence>
<comment type="caution">
    <text evidence="3">The sequence shown here is derived from an EMBL/GenBank/DDBJ whole genome shotgun (WGS) entry which is preliminary data.</text>
</comment>